<gene>
    <name evidence="2" type="ORF">PF008_g7072</name>
</gene>
<reference evidence="2 3" key="1">
    <citation type="submission" date="2018-09" db="EMBL/GenBank/DDBJ databases">
        <title>Genomic investigation of the strawberry pathogen Phytophthora fragariae indicates pathogenicity is determined by transcriptional variation in three key races.</title>
        <authorList>
            <person name="Adams T.M."/>
            <person name="Armitage A.D."/>
            <person name="Sobczyk M.K."/>
            <person name="Bates H.J."/>
            <person name="Dunwell J.M."/>
            <person name="Nellist C.F."/>
            <person name="Harrison R.J."/>
        </authorList>
    </citation>
    <scope>NUCLEOTIDE SEQUENCE [LARGE SCALE GENOMIC DNA]</scope>
    <source>
        <strain evidence="2 3">NOV-77</strain>
    </source>
</reference>
<organism evidence="2 3">
    <name type="scientific">Phytophthora fragariae</name>
    <dbReference type="NCBI Taxonomy" id="53985"/>
    <lineage>
        <taxon>Eukaryota</taxon>
        <taxon>Sar</taxon>
        <taxon>Stramenopiles</taxon>
        <taxon>Oomycota</taxon>
        <taxon>Peronosporomycetes</taxon>
        <taxon>Peronosporales</taxon>
        <taxon>Peronosporaceae</taxon>
        <taxon>Phytophthora</taxon>
    </lineage>
</organism>
<accession>A0A6G0S5B3</accession>
<dbReference type="AlphaFoldDB" id="A0A6G0S5B3"/>
<evidence type="ECO:0000313" key="2">
    <source>
        <dbReference type="EMBL" id="KAE9349037.1"/>
    </source>
</evidence>
<name>A0A6G0S5B3_9STRA</name>
<proteinExistence type="predicted"/>
<feature type="region of interest" description="Disordered" evidence="1">
    <location>
        <begin position="16"/>
        <end position="38"/>
    </location>
</feature>
<evidence type="ECO:0000313" key="3">
    <source>
        <dbReference type="Proteomes" id="UP000486351"/>
    </source>
</evidence>
<feature type="compositionally biased region" description="Acidic residues" evidence="1">
    <location>
        <begin position="16"/>
        <end position="31"/>
    </location>
</feature>
<dbReference type="Proteomes" id="UP000486351">
    <property type="component" value="Unassembled WGS sequence"/>
</dbReference>
<sequence>MSAIRKLWRSVVERQLDDDDDSSSADKEQDEIAALYMS</sequence>
<evidence type="ECO:0000256" key="1">
    <source>
        <dbReference type="SAM" id="MobiDB-lite"/>
    </source>
</evidence>
<dbReference type="EMBL" id="QXFY01000291">
    <property type="protein sequence ID" value="KAE9349037.1"/>
    <property type="molecule type" value="Genomic_DNA"/>
</dbReference>
<comment type="caution">
    <text evidence="2">The sequence shown here is derived from an EMBL/GenBank/DDBJ whole genome shotgun (WGS) entry which is preliminary data.</text>
</comment>
<protein>
    <submittedName>
        <fullName evidence="2">Uncharacterized protein</fullName>
    </submittedName>
</protein>